<protein>
    <submittedName>
        <fullName evidence="1">Uncharacterized protein</fullName>
    </submittedName>
</protein>
<dbReference type="HOGENOM" id="CLU_1809987_0_0_1"/>
<keyword evidence="2" id="KW-1185">Reference proteome</keyword>
<dbReference type="EMBL" id="ANIZ01003713">
    <property type="protein sequence ID" value="ETI31968.1"/>
    <property type="molecule type" value="Genomic_DNA"/>
</dbReference>
<evidence type="ECO:0000313" key="2">
    <source>
        <dbReference type="Proteomes" id="UP000018721"/>
    </source>
</evidence>
<evidence type="ECO:0000313" key="1">
    <source>
        <dbReference type="EMBL" id="ETI31968.1"/>
    </source>
</evidence>
<proteinExistence type="predicted"/>
<accession>V9E0A4</accession>
<comment type="caution">
    <text evidence="1">The sequence shown here is derived from an EMBL/GenBank/DDBJ whole genome shotgun (WGS) entry which is preliminary data.</text>
</comment>
<sequence>MLKWLAAGPVVCEGLKKGLLYGNLLSDAAGGGSMEVLEYVCNLSLTDNSGEALVDLAKRPGPSSPLASVYDSERRKLQRVYLGILLEVVVAQESQIHRGGCGFMELERGETDTTTVKCVARLGHWQQRRGEDAAPAPPLGAAS</sequence>
<gene>
    <name evidence="1" type="ORF">F443_21149</name>
</gene>
<organism evidence="1 2">
    <name type="scientific">Phytophthora nicotianae P1569</name>
    <dbReference type="NCBI Taxonomy" id="1317065"/>
    <lineage>
        <taxon>Eukaryota</taxon>
        <taxon>Sar</taxon>
        <taxon>Stramenopiles</taxon>
        <taxon>Oomycota</taxon>
        <taxon>Peronosporomycetes</taxon>
        <taxon>Peronosporales</taxon>
        <taxon>Peronosporaceae</taxon>
        <taxon>Phytophthora</taxon>
    </lineage>
</organism>
<dbReference type="AlphaFoldDB" id="V9E0A4"/>
<name>V9E0A4_PHYNI</name>
<dbReference type="Proteomes" id="UP000018721">
    <property type="component" value="Unassembled WGS sequence"/>
</dbReference>
<reference evidence="1 2" key="1">
    <citation type="submission" date="2013-11" db="EMBL/GenBank/DDBJ databases">
        <title>The Genome Sequence of Phytophthora parasitica P1569.</title>
        <authorList>
            <consortium name="The Broad Institute Genomics Platform"/>
            <person name="Russ C."/>
            <person name="Tyler B."/>
            <person name="Panabieres F."/>
            <person name="Shan W."/>
            <person name="Tripathy S."/>
            <person name="Grunwald N."/>
            <person name="Machado M."/>
            <person name="Johnson C.S."/>
            <person name="Arredondo F."/>
            <person name="Hong C."/>
            <person name="Coffey M."/>
            <person name="Young S.K."/>
            <person name="Zeng Q."/>
            <person name="Gargeya S."/>
            <person name="Fitzgerald M."/>
            <person name="Abouelleil A."/>
            <person name="Alvarado L."/>
            <person name="Chapman S.B."/>
            <person name="Gainer-Dewar J."/>
            <person name="Goldberg J."/>
            <person name="Griggs A."/>
            <person name="Gujja S."/>
            <person name="Hansen M."/>
            <person name="Howarth C."/>
            <person name="Imamovic A."/>
            <person name="Ireland A."/>
            <person name="Larimer J."/>
            <person name="McCowan C."/>
            <person name="Murphy C."/>
            <person name="Pearson M."/>
            <person name="Poon T.W."/>
            <person name="Priest M."/>
            <person name="Roberts A."/>
            <person name="Saif S."/>
            <person name="Shea T."/>
            <person name="Sykes S."/>
            <person name="Wortman J."/>
            <person name="Nusbaum C."/>
            <person name="Birren B."/>
        </authorList>
    </citation>
    <scope>NUCLEOTIDE SEQUENCE [LARGE SCALE GENOMIC DNA]</scope>
    <source>
        <strain evidence="1 2">P1569</strain>
    </source>
</reference>